<dbReference type="RefSeq" id="WP_213576912.1">
    <property type="nucleotide sequence ID" value="NZ_JAWLUP010000129.1"/>
</dbReference>
<proteinExistence type="predicted"/>
<evidence type="ECO:0000313" key="2">
    <source>
        <dbReference type="Proteomes" id="UP001185863"/>
    </source>
</evidence>
<dbReference type="EMBL" id="JAWLUP010000129">
    <property type="protein sequence ID" value="MDV7268086.1"/>
    <property type="molecule type" value="Genomic_DNA"/>
</dbReference>
<reference evidence="1" key="1">
    <citation type="submission" date="2023-10" db="EMBL/GenBank/DDBJ databases">
        <title>Development of a sustainable strategy for remediation of hydrocarbon-contaminated territories based on the waste exchange concept.</title>
        <authorList>
            <person name="Krivoruchko A."/>
        </authorList>
    </citation>
    <scope>NUCLEOTIDE SEQUENCE</scope>
    <source>
        <strain evidence="1">IEGM 68</strain>
    </source>
</reference>
<name>A0AAE5A932_9NOCA</name>
<comment type="caution">
    <text evidence="1">The sequence shown here is derived from an EMBL/GenBank/DDBJ whole genome shotgun (WGS) entry which is preliminary data.</text>
</comment>
<dbReference type="Proteomes" id="UP001185863">
    <property type="component" value="Unassembled WGS sequence"/>
</dbReference>
<protein>
    <submittedName>
        <fullName evidence="1">Uncharacterized protein</fullName>
    </submittedName>
</protein>
<accession>A0AAE5A932</accession>
<evidence type="ECO:0000313" key="1">
    <source>
        <dbReference type="EMBL" id="MDV7268086.1"/>
    </source>
</evidence>
<dbReference type="AlphaFoldDB" id="A0AAE5A932"/>
<organism evidence="1 2">
    <name type="scientific">Rhodococcus oxybenzonivorans</name>
    <dbReference type="NCBI Taxonomy" id="1990687"/>
    <lineage>
        <taxon>Bacteria</taxon>
        <taxon>Bacillati</taxon>
        <taxon>Actinomycetota</taxon>
        <taxon>Actinomycetes</taxon>
        <taxon>Mycobacteriales</taxon>
        <taxon>Nocardiaceae</taxon>
        <taxon>Rhodococcus</taxon>
    </lineage>
</organism>
<sequence length="181" mass="18587">MQMHMQKRFRLSWAITLAFTIAVLSGLLILTRDLGITNDTFKNGVVQAQELDATTDAALDGAHQLPPAAEAARQGLPEVVGVIDSLTRANQVLGTLGDQLGTLGTTLTEADAPLAGTISAGRGAGGEAGAAVVPLGGIAATLDDANVNAQALGQKLDETLTLSQTIDQKLRVALLLPKVGN</sequence>
<gene>
    <name evidence="1" type="ORF">R4315_26555</name>
</gene>